<reference evidence="1 2" key="1">
    <citation type="journal article" date="2021" name="Int. J. Syst. Evol. Microbiol.">
        <title>Clostridium zeae sp. nov., isolated from corn silage.</title>
        <authorList>
            <person name="Kobayashi H."/>
            <person name="Tanizawa Y."/>
            <person name="Yagura M."/>
            <person name="Sakamoto M."/>
            <person name="Ohkuma M."/>
            <person name="Tohno M."/>
        </authorList>
    </citation>
    <scope>NUCLEOTIDE SEQUENCE [LARGE SCALE GENOMIC DNA]</scope>
    <source>
        <strain evidence="1 2">CSC2</strain>
    </source>
</reference>
<name>A0ABQ1EBN2_9CLOT</name>
<sequence>MKVIINIERASETVILAAFYENICKNIDLDDSAVDELFVKVSTIINRIKCSIEKYLKPNDKIIIGLPIIKDFGKYNELLAYDNIIKIKSKVKEAYIEALIANKDYPNYVHKLLTYGRSGLYLAELLQELQIAEYKRNFSGYEIEFIDDKVMDSNEFVDRITFSLSQLGFICVSTPTSLIHRLWTEE</sequence>
<keyword evidence="2" id="KW-1185">Reference proteome</keyword>
<accession>A0ABQ1EBN2</accession>
<protein>
    <submittedName>
        <fullName evidence="1">Uncharacterized protein</fullName>
    </submittedName>
</protein>
<dbReference type="EMBL" id="BMBA01000002">
    <property type="protein sequence ID" value="GFZ32141.1"/>
    <property type="molecule type" value="Genomic_DNA"/>
</dbReference>
<dbReference type="Proteomes" id="UP000663802">
    <property type="component" value="Unassembled WGS sequence"/>
</dbReference>
<proteinExistence type="predicted"/>
<evidence type="ECO:0000313" key="1">
    <source>
        <dbReference type="EMBL" id="GFZ32141.1"/>
    </source>
</evidence>
<evidence type="ECO:0000313" key="2">
    <source>
        <dbReference type="Proteomes" id="UP000663802"/>
    </source>
</evidence>
<gene>
    <name evidence="1" type="ORF">CSC2_26670</name>
</gene>
<organism evidence="1 2">
    <name type="scientific">Clostridium zeae</name>
    <dbReference type="NCBI Taxonomy" id="2759022"/>
    <lineage>
        <taxon>Bacteria</taxon>
        <taxon>Bacillati</taxon>
        <taxon>Bacillota</taxon>
        <taxon>Clostridia</taxon>
        <taxon>Eubacteriales</taxon>
        <taxon>Clostridiaceae</taxon>
        <taxon>Clostridium</taxon>
    </lineage>
</organism>
<comment type="caution">
    <text evidence="1">The sequence shown here is derived from an EMBL/GenBank/DDBJ whole genome shotgun (WGS) entry which is preliminary data.</text>
</comment>
<dbReference type="RefSeq" id="WP_206870410.1">
    <property type="nucleotide sequence ID" value="NZ_BMBA01000002.1"/>
</dbReference>